<reference evidence="2" key="1">
    <citation type="submission" date="2019-06" db="EMBL/GenBank/DDBJ databases">
        <authorList>
            <person name="Broberg M."/>
        </authorList>
    </citation>
    <scope>NUCLEOTIDE SEQUENCE [LARGE SCALE GENOMIC DNA]</scope>
</reference>
<dbReference type="EMBL" id="CABFOC020000053">
    <property type="protein sequence ID" value="CAH0054980.1"/>
    <property type="molecule type" value="Genomic_DNA"/>
</dbReference>
<proteinExistence type="predicted"/>
<evidence type="ECO:0000313" key="1">
    <source>
        <dbReference type="EMBL" id="CAH0054980.1"/>
    </source>
</evidence>
<dbReference type="Proteomes" id="UP000775872">
    <property type="component" value="Unassembled WGS sequence"/>
</dbReference>
<name>A0A9N9ZGT2_9HYPO</name>
<protein>
    <submittedName>
        <fullName evidence="1">Uncharacterized protein</fullName>
    </submittedName>
</protein>
<gene>
    <name evidence="1" type="ORF">CSOL1703_00016881</name>
</gene>
<organism evidence="1 2">
    <name type="scientific">Clonostachys solani</name>
    <dbReference type="NCBI Taxonomy" id="160281"/>
    <lineage>
        <taxon>Eukaryota</taxon>
        <taxon>Fungi</taxon>
        <taxon>Dikarya</taxon>
        <taxon>Ascomycota</taxon>
        <taxon>Pezizomycotina</taxon>
        <taxon>Sordariomycetes</taxon>
        <taxon>Hypocreomycetidae</taxon>
        <taxon>Hypocreales</taxon>
        <taxon>Bionectriaceae</taxon>
        <taxon>Clonostachys</taxon>
    </lineage>
</organism>
<keyword evidence="2" id="KW-1185">Reference proteome</keyword>
<accession>A0A9N9ZGT2</accession>
<reference evidence="1 2" key="2">
    <citation type="submission" date="2021-10" db="EMBL/GenBank/DDBJ databases">
        <authorList>
            <person name="Piombo E."/>
        </authorList>
    </citation>
    <scope>NUCLEOTIDE SEQUENCE [LARGE SCALE GENOMIC DNA]</scope>
</reference>
<dbReference type="AlphaFoldDB" id="A0A9N9ZGT2"/>
<comment type="caution">
    <text evidence="1">The sequence shown here is derived from an EMBL/GenBank/DDBJ whole genome shotgun (WGS) entry which is preliminary data.</text>
</comment>
<sequence length="59" mass="6419">MGVSKAWSATPAVYVNDLNIVGWGNAWLLPLFIYDADAVGGSHVSPHLAQPLYNDNKYT</sequence>
<evidence type="ECO:0000313" key="2">
    <source>
        <dbReference type="Proteomes" id="UP000775872"/>
    </source>
</evidence>